<evidence type="ECO:0000313" key="7">
    <source>
        <dbReference type="Proteomes" id="UP000509704"/>
    </source>
</evidence>
<dbReference type="GeneID" id="59236502"/>
<sequence>MVLEQGLRKLHVEEQRGPQLFSDNTVTADDLIDITETLKRMRLALQPDSIIKEPSFDLFEGTHSLEVNNKKLDTSLITLSQEETEYDCNTAHGESQVEKLGFVTGIVDQLCRYLICWLNDYQLLPTTILSCRYLEYLLIESANIDDMVYLKTGDLLYDQVLCSAIYGISYFAKFVERLMKNGGVCPEEDLNFNSMGLDFLSYVCEPSKINKSLKVSLEHLSAYGDTANHLVHLLKLIECLVCMEECLTKYSAGTAHLDKLMAEALYLQNKNDSETFILPLGCFSMGIQKRLSNQSPPKSLVIPSKNYDGFIVMATDLKLILSVNEAKTVMELMQFTKFFNKATQRHVISRAVFFAFIIRHDETVLGRYTFSQFAQLHPLEFSLASTEISKKLPEEAVPVLEDITNVLFDWYQNAAQNTSRYRQGYNRQLLLWDALQVQMENIELEFESKMMADRANEPFSDDSMLPFTSWIFAMKVTAMIEFVLKGFDLDVYKPFESYVMFWYSYYLSYQLESCLEKIHKFVDSRINKIVSLNKKIKKLKAGEKKEKLRAQYRFLMDTEMAQLQTNKKFLTFLLMECTIIRSLSLSQVLQFAILKSFNVIDNKSTTKCQFTSNELLYELRMKVFSSIGVPEVVPYNMIESTLNDFMISEPMFALKLKKTMECIQKETQNASIAVDNVIKCIASDKDGEVLYSATRLVKPQATDYFQRLKTSAKAIQLNSKVINAKLENKQTKNDPKSLFTMRLKSCENASSFFPLLELVDTRRQKSKSKK</sequence>
<name>A0A7H9B481_ZYGMR</name>
<evidence type="ECO:0000256" key="2">
    <source>
        <dbReference type="ARBA" id="ARBA00006289"/>
    </source>
</evidence>
<dbReference type="PANTHER" id="PTHR21373:SF0">
    <property type="entry name" value="N-ALPHA-ACETYLTRANSFERASE 35, NATC AUXILIARY SUBUNIT"/>
    <property type="match status" value="1"/>
</dbReference>
<gene>
    <name evidence="6" type="ORF">HG535_0D04880</name>
</gene>
<protein>
    <recommendedName>
        <fullName evidence="8">N-alpha-acetyltransferase, 35 NatC auxiliary subunit</fullName>
    </recommendedName>
</protein>
<evidence type="ECO:0000256" key="3">
    <source>
        <dbReference type="ARBA" id="ARBA00022490"/>
    </source>
</evidence>
<dbReference type="OrthoDB" id="269405at2759"/>
<evidence type="ECO:0000259" key="5">
    <source>
        <dbReference type="Pfam" id="PF25789"/>
    </source>
</evidence>
<evidence type="ECO:0008006" key="8">
    <source>
        <dbReference type="Google" id="ProtNLM"/>
    </source>
</evidence>
<keyword evidence="3" id="KW-0963">Cytoplasm</keyword>
<evidence type="ECO:0000313" key="6">
    <source>
        <dbReference type="EMBL" id="QLG72779.1"/>
    </source>
</evidence>
<dbReference type="Pfam" id="PF25789">
    <property type="entry name" value="TPR_NAA35"/>
    <property type="match status" value="1"/>
</dbReference>
<keyword evidence="7" id="KW-1185">Reference proteome</keyword>
<proteinExistence type="inferred from homology"/>
<dbReference type="KEGG" id="zmk:HG535_0D04880"/>
<dbReference type="InterPro" id="IPR057982">
    <property type="entry name" value="TPR_NAA35"/>
</dbReference>
<organism evidence="6 7">
    <name type="scientific">Zygotorulaspora mrakii</name>
    <name type="common">Zygosaccharomyces mrakii</name>
    <dbReference type="NCBI Taxonomy" id="42260"/>
    <lineage>
        <taxon>Eukaryota</taxon>
        <taxon>Fungi</taxon>
        <taxon>Dikarya</taxon>
        <taxon>Ascomycota</taxon>
        <taxon>Saccharomycotina</taxon>
        <taxon>Saccharomycetes</taxon>
        <taxon>Saccharomycetales</taxon>
        <taxon>Saccharomycetaceae</taxon>
        <taxon>Zygotorulaspora</taxon>
    </lineage>
</organism>
<dbReference type="RefSeq" id="XP_037144506.1">
    <property type="nucleotide sequence ID" value="XM_037288611.1"/>
</dbReference>
<dbReference type="AlphaFoldDB" id="A0A7H9B481"/>
<feature type="domain" description="NAA35-like N-terminal" evidence="4">
    <location>
        <begin position="48"/>
        <end position="203"/>
    </location>
</feature>
<reference evidence="6 7" key="1">
    <citation type="submission" date="2020-07" db="EMBL/GenBank/DDBJ databases">
        <title>The yeast mating-type switching endonuclease HO is a domesticated member of an unorthodox homing genetic element family.</title>
        <authorList>
            <person name="Coughlan A.Y."/>
            <person name="Lombardi L."/>
            <person name="Braun-Galleani S."/>
            <person name="Martos A.R."/>
            <person name="Galeote V."/>
            <person name="Bigey F."/>
            <person name="Dequin S."/>
            <person name="Byrne K.P."/>
            <person name="Wolfe K.H."/>
        </authorList>
    </citation>
    <scope>NUCLEOTIDE SEQUENCE [LARGE SCALE GENOMIC DNA]</scope>
    <source>
        <strain evidence="6 7">NRRL Y-6702</strain>
    </source>
</reference>
<comment type="subcellular location">
    <subcellularLocation>
        <location evidence="1">Cytoplasm</location>
    </subcellularLocation>
</comment>
<dbReference type="PANTHER" id="PTHR21373">
    <property type="entry name" value="GLUCOSE REPRESSIBLE PROTEIN MAK10"/>
    <property type="match status" value="1"/>
</dbReference>
<comment type="similarity">
    <text evidence="2">Belongs to the MAK10 family.</text>
</comment>
<dbReference type="InterPro" id="IPR007244">
    <property type="entry name" value="Naa35_N"/>
</dbReference>
<dbReference type="Proteomes" id="UP000509704">
    <property type="component" value="Chromosome 4"/>
</dbReference>
<dbReference type="Pfam" id="PF04112">
    <property type="entry name" value="Mak10"/>
    <property type="match status" value="1"/>
</dbReference>
<accession>A0A7H9B481</accession>
<dbReference type="EMBL" id="CP058607">
    <property type="protein sequence ID" value="QLG72779.1"/>
    <property type="molecule type" value="Genomic_DNA"/>
</dbReference>
<dbReference type="GO" id="GO:0031417">
    <property type="term" value="C:NatC complex"/>
    <property type="evidence" value="ECO:0007669"/>
    <property type="project" value="InterPro"/>
</dbReference>
<evidence type="ECO:0000259" key="4">
    <source>
        <dbReference type="Pfam" id="PF04112"/>
    </source>
</evidence>
<evidence type="ECO:0000256" key="1">
    <source>
        <dbReference type="ARBA" id="ARBA00004496"/>
    </source>
</evidence>
<feature type="domain" description="NAA35-like TPR repeats" evidence="5">
    <location>
        <begin position="320"/>
        <end position="644"/>
    </location>
</feature>
<dbReference type="InterPro" id="IPR057983">
    <property type="entry name" value="NAA35-like_N"/>
</dbReference>